<evidence type="ECO:0000259" key="13">
    <source>
        <dbReference type="PROSITE" id="PS50023"/>
    </source>
</evidence>
<keyword evidence="7 9" id="KW-0371">Homeobox</keyword>
<evidence type="ECO:0000256" key="3">
    <source>
        <dbReference type="ARBA" id="ARBA00022737"/>
    </source>
</evidence>
<dbReference type="InterPro" id="IPR001356">
    <property type="entry name" value="HD"/>
</dbReference>
<dbReference type="GO" id="GO:0046872">
    <property type="term" value="F:metal ion binding"/>
    <property type="evidence" value="ECO:0007669"/>
    <property type="project" value="UniProtKB-KW"/>
</dbReference>
<keyword evidence="4 10" id="KW-0862">Zinc</keyword>
<dbReference type="EMBL" id="MTYJ01000210">
    <property type="protein sequence ID" value="OWA50974.1"/>
    <property type="molecule type" value="Genomic_DNA"/>
</dbReference>
<dbReference type="GO" id="GO:0000981">
    <property type="term" value="F:DNA-binding transcription factor activity, RNA polymerase II-specific"/>
    <property type="evidence" value="ECO:0007669"/>
    <property type="project" value="TreeGrafter"/>
</dbReference>
<dbReference type="PROSITE" id="PS50071">
    <property type="entry name" value="HOMEOBOX_2"/>
    <property type="match status" value="1"/>
</dbReference>
<dbReference type="GO" id="GO:0000977">
    <property type="term" value="F:RNA polymerase II transcription regulatory region sequence-specific DNA binding"/>
    <property type="evidence" value="ECO:0007669"/>
    <property type="project" value="TreeGrafter"/>
</dbReference>
<dbReference type="PROSITE" id="PS00478">
    <property type="entry name" value="LIM_DOMAIN_1"/>
    <property type="match status" value="1"/>
</dbReference>
<keyword evidence="2 10" id="KW-0479">Metal-binding</keyword>
<dbReference type="PANTHER" id="PTHR24208:SF127">
    <property type="entry name" value="LIM_HOMEOBOX PROTEIN AWH"/>
    <property type="match status" value="1"/>
</dbReference>
<evidence type="ECO:0000313" key="15">
    <source>
        <dbReference type="EMBL" id="OWA50974.1"/>
    </source>
</evidence>
<feature type="region of interest" description="Disordered" evidence="12">
    <location>
        <begin position="300"/>
        <end position="319"/>
    </location>
</feature>
<keyword evidence="8 9" id="KW-0539">Nucleus</keyword>
<dbReference type="Proteomes" id="UP000192578">
    <property type="component" value="Unassembled WGS sequence"/>
</dbReference>
<evidence type="ECO:0000256" key="2">
    <source>
        <dbReference type="ARBA" id="ARBA00022723"/>
    </source>
</evidence>
<evidence type="ECO:0000313" key="16">
    <source>
        <dbReference type="Proteomes" id="UP000192578"/>
    </source>
</evidence>
<dbReference type="CDD" id="cd00086">
    <property type="entry name" value="homeodomain"/>
    <property type="match status" value="1"/>
</dbReference>
<dbReference type="PROSITE" id="PS50023">
    <property type="entry name" value="LIM_DOMAIN_2"/>
    <property type="match status" value="2"/>
</dbReference>
<evidence type="ECO:0000256" key="10">
    <source>
        <dbReference type="PROSITE-ProRule" id="PRU00125"/>
    </source>
</evidence>
<dbReference type="Gene3D" id="2.10.110.10">
    <property type="entry name" value="Cysteine Rich Protein"/>
    <property type="match status" value="2"/>
</dbReference>
<comment type="subcellular location">
    <subcellularLocation>
        <location evidence="1 9 11">Nucleus</location>
    </subcellularLocation>
</comment>
<feature type="DNA-binding region" description="Homeobox" evidence="9">
    <location>
        <begin position="280"/>
        <end position="339"/>
    </location>
</feature>
<dbReference type="GO" id="GO:0005634">
    <property type="term" value="C:nucleus"/>
    <property type="evidence" value="ECO:0007669"/>
    <property type="project" value="UniProtKB-SubCell"/>
</dbReference>
<evidence type="ECO:0000259" key="14">
    <source>
        <dbReference type="PROSITE" id="PS50071"/>
    </source>
</evidence>
<evidence type="ECO:0000256" key="7">
    <source>
        <dbReference type="ARBA" id="ARBA00023155"/>
    </source>
</evidence>
<feature type="domain" description="LIM zinc-binding" evidence="13">
    <location>
        <begin position="134"/>
        <end position="197"/>
    </location>
</feature>
<dbReference type="Gene3D" id="1.10.10.60">
    <property type="entry name" value="Homeodomain-like"/>
    <property type="match status" value="1"/>
</dbReference>
<evidence type="ECO:0000256" key="4">
    <source>
        <dbReference type="ARBA" id="ARBA00022833"/>
    </source>
</evidence>
<comment type="caution">
    <text evidence="15">The sequence shown here is derived from an EMBL/GenBank/DDBJ whole genome shotgun (WGS) entry which is preliminary data.</text>
</comment>
<proteinExistence type="predicted"/>
<feature type="compositionally biased region" description="Basic and acidic residues" evidence="12">
    <location>
        <begin position="310"/>
        <end position="319"/>
    </location>
</feature>
<name>A0A9X6RKD7_HYPEX</name>
<accession>A0A9X6RKD7</accession>
<dbReference type="AlphaFoldDB" id="A0A9X6RKD7"/>
<feature type="domain" description="LIM zinc-binding" evidence="13">
    <location>
        <begin position="198"/>
        <end position="263"/>
    </location>
</feature>
<dbReference type="SMART" id="SM00389">
    <property type="entry name" value="HOX"/>
    <property type="match status" value="1"/>
</dbReference>
<feature type="domain" description="Homeobox" evidence="14">
    <location>
        <begin position="278"/>
        <end position="338"/>
    </location>
</feature>
<evidence type="ECO:0000256" key="5">
    <source>
        <dbReference type="ARBA" id="ARBA00023038"/>
    </source>
</evidence>
<dbReference type="InterPro" id="IPR009057">
    <property type="entry name" value="Homeodomain-like_sf"/>
</dbReference>
<organism evidence="15 16">
    <name type="scientific">Hypsibius exemplaris</name>
    <name type="common">Freshwater tardigrade</name>
    <dbReference type="NCBI Taxonomy" id="2072580"/>
    <lineage>
        <taxon>Eukaryota</taxon>
        <taxon>Metazoa</taxon>
        <taxon>Ecdysozoa</taxon>
        <taxon>Tardigrada</taxon>
        <taxon>Eutardigrada</taxon>
        <taxon>Parachela</taxon>
        <taxon>Hypsibioidea</taxon>
        <taxon>Hypsibiidae</taxon>
        <taxon>Hypsibius</taxon>
    </lineage>
</organism>
<feature type="compositionally biased region" description="Low complexity" evidence="12">
    <location>
        <begin position="261"/>
        <end position="276"/>
    </location>
</feature>
<keyword evidence="5 10" id="KW-0440">LIM domain</keyword>
<evidence type="ECO:0000256" key="12">
    <source>
        <dbReference type="SAM" id="MobiDB-lite"/>
    </source>
</evidence>
<feature type="region of interest" description="Disordered" evidence="12">
    <location>
        <begin position="261"/>
        <end position="284"/>
    </location>
</feature>
<evidence type="ECO:0000256" key="1">
    <source>
        <dbReference type="ARBA" id="ARBA00004123"/>
    </source>
</evidence>
<evidence type="ECO:0000256" key="6">
    <source>
        <dbReference type="ARBA" id="ARBA00023125"/>
    </source>
</evidence>
<reference evidence="16" key="1">
    <citation type="submission" date="2017-01" db="EMBL/GenBank/DDBJ databases">
        <title>Comparative genomics of anhydrobiosis in the tardigrade Hypsibius dujardini.</title>
        <authorList>
            <person name="Yoshida Y."/>
            <person name="Koutsovoulos G."/>
            <person name="Laetsch D."/>
            <person name="Stevens L."/>
            <person name="Kumar S."/>
            <person name="Horikawa D."/>
            <person name="Ishino K."/>
            <person name="Komine S."/>
            <person name="Tomita M."/>
            <person name="Blaxter M."/>
            <person name="Arakawa K."/>
        </authorList>
    </citation>
    <scope>NUCLEOTIDE SEQUENCE [LARGE SCALE GENOMIC DNA]</scope>
    <source>
        <strain evidence="16">Z151</strain>
    </source>
</reference>
<dbReference type="SMART" id="SM00132">
    <property type="entry name" value="LIM"/>
    <property type="match status" value="2"/>
</dbReference>
<evidence type="ECO:0000256" key="11">
    <source>
        <dbReference type="RuleBase" id="RU000682"/>
    </source>
</evidence>
<keyword evidence="6 9" id="KW-0238">DNA-binding</keyword>
<dbReference type="GO" id="GO:0030182">
    <property type="term" value="P:neuron differentiation"/>
    <property type="evidence" value="ECO:0007669"/>
    <property type="project" value="TreeGrafter"/>
</dbReference>
<gene>
    <name evidence="15" type="ORF">BV898_15475</name>
</gene>
<dbReference type="SUPFAM" id="SSF57716">
    <property type="entry name" value="Glucocorticoid receptor-like (DNA-binding domain)"/>
    <property type="match status" value="1"/>
</dbReference>
<dbReference type="PANTHER" id="PTHR24208">
    <property type="entry name" value="LIM/HOMEOBOX PROTEIN LHX"/>
    <property type="match status" value="1"/>
</dbReference>
<sequence>MTPDCISAGLDCLELSSSSVSARIGSRGSINPYEEYQTLNLDYASISSSSSSSVVEAMFGLSAGVSSSSLIPSSAVAAPGAGTVGSTRFTMMEDAILIPVAVEHPVLPKSGKKRPTTGSKRKKSVVRVTDLAPVECCVCNVTCTSYDPYMLQMDDKNYHPNCLRCTACQKCLDSERSCWVKNAGIYCKQDYIGLFGMRCSKCCRAIAATDWVRKAKASVYHLACFACDTCKRQLSTGEEFTLATIEGDIHLLCKSHYIDTQDGSSDSDNSSTSSNGKPKTKRMRTTFTDEQLQVLQANFNFGQQSRRARPRTDRANDRALQRVTQVWFQNSRARQKKHQQQSQRKLNGGGGRQNCQSLEKNSSCAVSSRMMEEARQTDCLSVCSGGKSAALQSDIHHHHLMEQSLSPQSSCGDNIDSGSQFSSSFL</sequence>
<evidence type="ECO:0000256" key="9">
    <source>
        <dbReference type="PROSITE-ProRule" id="PRU00108"/>
    </source>
</evidence>
<dbReference type="OrthoDB" id="10068367at2759"/>
<dbReference type="InterPro" id="IPR050453">
    <property type="entry name" value="LIM_Homeobox_TF"/>
</dbReference>
<dbReference type="InterPro" id="IPR001781">
    <property type="entry name" value="Znf_LIM"/>
</dbReference>
<dbReference type="SUPFAM" id="SSF46689">
    <property type="entry name" value="Homeodomain-like"/>
    <property type="match status" value="1"/>
</dbReference>
<dbReference type="Pfam" id="PF00046">
    <property type="entry name" value="Homeodomain"/>
    <property type="match status" value="1"/>
</dbReference>
<keyword evidence="3" id="KW-0677">Repeat</keyword>
<dbReference type="Pfam" id="PF00412">
    <property type="entry name" value="LIM"/>
    <property type="match status" value="2"/>
</dbReference>
<protein>
    <submittedName>
        <fullName evidence="15">LIM/homeobox protein Awh</fullName>
    </submittedName>
</protein>
<evidence type="ECO:0000256" key="8">
    <source>
        <dbReference type="ARBA" id="ARBA00023242"/>
    </source>
</evidence>
<keyword evidence="16" id="KW-1185">Reference proteome</keyword>
<feature type="region of interest" description="Disordered" evidence="12">
    <location>
        <begin position="329"/>
        <end position="358"/>
    </location>
</feature>